<reference evidence="3 4" key="1">
    <citation type="submission" date="2019-06" db="EMBL/GenBank/DDBJ databases">
        <title>A chromosomal-level reference genome of Carpinus fangiana (Coryloideae, Betulaceae).</title>
        <authorList>
            <person name="Yang X."/>
            <person name="Wang Z."/>
            <person name="Zhang L."/>
            <person name="Hao G."/>
            <person name="Liu J."/>
            <person name="Yang Y."/>
        </authorList>
    </citation>
    <scope>NUCLEOTIDE SEQUENCE [LARGE SCALE GENOMIC DNA]</scope>
    <source>
        <strain evidence="3">Cfa_2016G</strain>
        <tissue evidence="3">Leaf</tissue>
    </source>
</reference>
<dbReference type="PANTHER" id="PTHR47942:SF16">
    <property type="entry name" value="PENTATRICOPEPTIDE REPEAT DOMAIN CONTAINING PROTEIN-RELATED"/>
    <property type="match status" value="1"/>
</dbReference>
<dbReference type="PROSITE" id="PS51375">
    <property type="entry name" value="PPR"/>
    <property type="match status" value="14"/>
</dbReference>
<dbReference type="PANTHER" id="PTHR47942">
    <property type="entry name" value="TETRATRICOPEPTIDE REPEAT (TPR)-LIKE SUPERFAMILY PROTEIN-RELATED"/>
    <property type="match status" value="1"/>
</dbReference>
<keyword evidence="1" id="KW-0677">Repeat</keyword>
<gene>
    <name evidence="3" type="ORF">FH972_005353</name>
</gene>
<dbReference type="EMBL" id="CM017322">
    <property type="protein sequence ID" value="KAE8008882.1"/>
    <property type="molecule type" value="Genomic_DNA"/>
</dbReference>
<dbReference type="NCBIfam" id="TIGR00756">
    <property type="entry name" value="PPR"/>
    <property type="match status" value="13"/>
</dbReference>
<evidence type="ECO:0008006" key="5">
    <source>
        <dbReference type="Google" id="ProtNLM"/>
    </source>
</evidence>
<evidence type="ECO:0000313" key="3">
    <source>
        <dbReference type="EMBL" id="KAE8008882.1"/>
    </source>
</evidence>
<feature type="repeat" description="PPR" evidence="2">
    <location>
        <begin position="312"/>
        <end position="346"/>
    </location>
</feature>
<feature type="repeat" description="PPR" evidence="2">
    <location>
        <begin position="580"/>
        <end position="614"/>
    </location>
</feature>
<dbReference type="Gene3D" id="1.25.40.10">
    <property type="entry name" value="Tetratricopeptide repeat domain"/>
    <property type="match status" value="7"/>
</dbReference>
<sequence length="899" mass="101176">MTDFFGPGKLTKLTRFMEQTSLSKLAKALFKNTNNPKLAWHLFKRILLSSPTSSSFHHTLPLIPVIARILIHAQMHGEIESLPELLFASQPIETSHPCLVSLVQVLAKSGLVDEAVSQFKSLRTRFPEKLSSVFLYNLLLESSLRGDRVDFVTWLYRDMIVAGISPETYTFNLLIRALCDSGRLEEAREVFDRMSDKGCPPNEFSVGILVRGYCRAGLATQGLELLNEIRGGCNVLPNRVVYNTLISSFCREGRTDEAERLVEKMREDGLFPDVVTFNSRISALCKVGKILEASRIFRDMQIDEELGLPRPNIITYNLMLEGFCKQGMLEEAKTLFESMQKVGDFVSLESYNIWLLGLARTGKLLDARLVLKEMVDKGIEPNIYSYNIVMDGLCKNGMHSDARMVMGLMISSGITLDTVTYSTLLHGYCSKGKTSEANNILHEMISRGCFPNTYTCNILLHSLWKEGRTSEAEELLKKMNERRYGLDTVTCNIVIDGLCNTGKLDKAIEIVNGMWTHGSAALGNLGNSFIGLVDDSNKWKRCIPDLVTYSTIIGELCKAGRLDEAKKKFTEMVRKNLVPDSVIYDTFIYTFCKQGKLSSAFRVLKDMEIKGCNKTLQTYNSLILGFGSKNQIFEIYGLMDEMRERGVPPNVFTYNNIISCLCEGGKVKDATSLLDEMLQKGISPNISSFRILIKAFCKVCDFAVAKEIFEIALTIFGHKEALYSLMFNELLAGGEVSEAKDLFQAALDRTFDVGNFGYKDLVDRLCKDEKLNDASGILHKMIDIGYGFDPALFMPVIDGLGKRGNKHEADELAERMMEMASEVRVENKVFQNQKEIIRGKPNKYKRIDWQTVLHRDDGSRIVLKALKRVQRGLDQGTISSLQPHKNEALDYWDGGGEFH</sequence>
<feature type="repeat" description="PPR" evidence="2">
    <location>
        <begin position="167"/>
        <end position="201"/>
    </location>
</feature>
<evidence type="ECO:0000256" key="1">
    <source>
        <dbReference type="ARBA" id="ARBA00022737"/>
    </source>
</evidence>
<proteinExistence type="predicted"/>
<evidence type="ECO:0000313" key="4">
    <source>
        <dbReference type="Proteomes" id="UP000327013"/>
    </source>
</evidence>
<dbReference type="Pfam" id="PF01535">
    <property type="entry name" value="PPR"/>
    <property type="match status" value="1"/>
</dbReference>
<protein>
    <recommendedName>
        <fullName evidence="5">Pentacotripeptide-repeat region of PRORP domain-containing protein</fullName>
    </recommendedName>
</protein>
<keyword evidence="4" id="KW-1185">Reference proteome</keyword>
<feature type="repeat" description="PPR" evidence="2">
    <location>
        <begin position="487"/>
        <end position="521"/>
    </location>
</feature>
<dbReference type="Pfam" id="PF13041">
    <property type="entry name" value="PPR_2"/>
    <property type="match status" value="6"/>
</dbReference>
<feature type="repeat" description="PPR" evidence="2">
    <location>
        <begin position="545"/>
        <end position="579"/>
    </location>
</feature>
<organism evidence="3 4">
    <name type="scientific">Carpinus fangiana</name>
    <dbReference type="NCBI Taxonomy" id="176857"/>
    <lineage>
        <taxon>Eukaryota</taxon>
        <taxon>Viridiplantae</taxon>
        <taxon>Streptophyta</taxon>
        <taxon>Embryophyta</taxon>
        <taxon>Tracheophyta</taxon>
        <taxon>Spermatophyta</taxon>
        <taxon>Magnoliopsida</taxon>
        <taxon>eudicotyledons</taxon>
        <taxon>Gunneridae</taxon>
        <taxon>Pentapetalae</taxon>
        <taxon>rosids</taxon>
        <taxon>fabids</taxon>
        <taxon>Fagales</taxon>
        <taxon>Betulaceae</taxon>
        <taxon>Carpinus</taxon>
    </lineage>
</organism>
<dbReference type="AlphaFoldDB" id="A0A5N6QSH7"/>
<name>A0A5N6QSH7_9ROSI</name>
<feature type="repeat" description="PPR" evidence="2">
    <location>
        <begin position="452"/>
        <end position="486"/>
    </location>
</feature>
<dbReference type="InterPro" id="IPR002885">
    <property type="entry name" value="PPR_rpt"/>
</dbReference>
<feature type="repeat" description="PPR" evidence="2">
    <location>
        <begin position="417"/>
        <end position="451"/>
    </location>
</feature>
<dbReference type="InterPro" id="IPR011990">
    <property type="entry name" value="TPR-like_helical_dom_sf"/>
</dbReference>
<feature type="repeat" description="PPR" evidence="2">
    <location>
        <begin position="347"/>
        <end position="381"/>
    </location>
</feature>
<dbReference type="InterPro" id="IPR051222">
    <property type="entry name" value="PPR/CCM1_RNA-binding"/>
</dbReference>
<dbReference type="Pfam" id="PF12854">
    <property type="entry name" value="PPR_1"/>
    <property type="match status" value="3"/>
</dbReference>
<feature type="repeat" description="PPR" evidence="2">
    <location>
        <begin position="382"/>
        <end position="416"/>
    </location>
</feature>
<feature type="repeat" description="PPR" evidence="2">
    <location>
        <begin position="650"/>
        <end position="684"/>
    </location>
</feature>
<accession>A0A5N6QSH7</accession>
<evidence type="ECO:0000256" key="2">
    <source>
        <dbReference type="PROSITE-ProRule" id="PRU00708"/>
    </source>
</evidence>
<feature type="repeat" description="PPR" evidence="2">
    <location>
        <begin position="132"/>
        <end position="166"/>
    </location>
</feature>
<dbReference type="OrthoDB" id="185373at2759"/>
<feature type="repeat" description="PPR" evidence="2">
    <location>
        <begin position="273"/>
        <end position="303"/>
    </location>
</feature>
<feature type="repeat" description="PPR" evidence="2">
    <location>
        <begin position="615"/>
        <end position="649"/>
    </location>
</feature>
<dbReference type="Proteomes" id="UP000327013">
    <property type="component" value="Chromosome 2"/>
</dbReference>
<feature type="repeat" description="PPR" evidence="2">
    <location>
        <begin position="238"/>
        <end position="272"/>
    </location>
</feature>